<keyword evidence="3" id="KW-1185">Reference proteome</keyword>
<dbReference type="AlphaFoldDB" id="A0A319C614"/>
<dbReference type="VEuPathDB" id="FungiDB:BO82DRAFT_105770"/>
<evidence type="ECO:0000313" key="2">
    <source>
        <dbReference type="EMBL" id="PYH80624.1"/>
    </source>
</evidence>
<dbReference type="Proteomes" id="UP000248340">
    <property type="component" value="Unassembled WGS sequence"/>
</dbReference>
<keyword evidence="1" id="KW-0812">Transmembrane</keyword>
<organism evidence="2 3">
    <name type="scientific">Aspergillus uvarum CBS 121591</name>
    <dbReference type="NCBI Taxonomy" id="1448315"/>
    <lineage>
        <taxon>Eukaryota</taxon>
        <taxon>Fungi</taxon>
        <taxon>Dikarya</taxon>
        <taxon>Ascomycota</taxon>
        <taxon>Pezizomycotina</taxon>
        <taxon>Eurotiomycetes</taxon>
        <taxon>Eurotiomycetidae</taxon>
        <taxon>Eurotiales</taxon>
        <taxon>Aspergillaceae</taxon>
        <taxon>Aspergillus</taxon>
        <taxon>Aspergillus subgen. Circumdati</taxon>
    </lineage>
</organism>
<evidence type="ECO:0000313" key="3">
    <source>
        <dbReference type="Proteomes" id="UP000248340"/>
    </source>
</evidence>
<accession>A0A319C614</accession>
<gene>
    <name evidence="2" type="ORF">BO82DRAFT_105770</name>
</gene>
<dbReference type="RefSeq" id="XP_025490824.1">
    <property type="nucleotide sequence ID" value="XM_025629757.1"/>
</dbReference>
<reference evidence="2 3" key="1">
    <citation type="submission" date="2016-12" db="EMBL/GenBank/DDBJ databases">
        <title>The genomes of Aspergillus section Nigri reveals drivers in fungal speciation.</title>
        <authorList>
            <consortium name="DOE Joint Genome Institute"/>
            <person name="Vesth T.C."/>
            <person name="Nybo J."/>
            <person name="Theobald S."/>
            <person name="Brandl J."/>
            <person name="Frisvad J.C."/>
            <person name="Nielsen K.F."/>
            <person name="Lyhne E.K."/>
            <person name="Kogle M.E."/>
            <person name="Kuo A."/>
            <person name="Riley R."/>
            <person name="Clum A."/>
            <person name="Nolan M."/>
            <person name="Lipzen A."/>
            <person name="Salamov A."/>
            <person name="Henrissat B."/>
            <person name="Wiebenga A."/>
            <person name="De Vries R.P."/>
            <person name="Grigoriev I.V."/>
            <person name="Mortensen U.H."/>
            <person name="Andersen M.R."/>
            <person name="Baker S.E."/>
        </authorList>
    </citation>
    <scope>NUCLEOTIDE SEQUENCE [LARGE SCALE GENOMIC DNA]</scope>
    <source>
        <strain evidence="2 3">CBS 121591</strain>
    </source>
</reference>
<evidence type="ECO:0000256" key="1">
    <source>
        <dbReference type="SAM" id="Phobius"/>
    </source>
</evidence>
<dbReference type="EMBL" id="KZ821708">
    <property type="protein sequence ID" value="PYH80624.1"/>
    <property type="molecule type" value="Genomic_DNA"/>
</dbReference>
<proteinExistence type="predicted"/>
<keyword evidence="1" id="KW-1133">Transmembrane helix</keyword>
<dbReference type="GeneID" id="37132498"/>
<protein>
    <submittedName>
        <fullName evidence="2">Uncharacterized protein</fullName>
    </submittedName>
</protein>
<name>A0A319C614_9EURO</name>
<keyword evidence="1" id="KW-0472">Membrane</keyword>
<feature type="transmembrane region" description="Helical" evidence="1">
    <location>
        <begin position="40"/>
        <end position="60"/>
    </location>
</feature>
<sequence>MFRYMKASHIHVCRLLNISGLLLSGRDGGSGSGSLDCDRLLFSFLYIYICVCVVRFVVLFQTRKSESREYGVFILTSFVFAETQARTISHLSFIVWGYSYEAPA</sequence>